<feature type="region of interest" description="Disordered" evidence="1">
    <location>
        <begin position="1"/>
        <end position="25"/>
    </location>
</feature>
<dbReference type="AlphaFoldDB" id="A0AAD5C2V8"/>
<evidence type="ECO:0000256" key="1">
    <source>
        <dbReference type="SAM" id="MobiDB-lite"/>
    </source>
</evidence>
<feature type="compositionally biased region" description="Basic and acidic residues" evidence="1">
    <location>
        <begin position="1"/>
        <end position="16"/>
    </location>
</feature>
<dbReference type="PROSITE" id="PS51297">
    <property type="entry name" value="K_BOX"/>
    <property type="match status" value="1"/>
</dbReference>
<organism evidence="3 4">
    <name type="scientific">Ambrosia artemisiifolia</name>
    <name type="common">Common ragweed</name>
    <dbReference type="NCBI Taxonomy" id="4212"/>
    <lineage>
        <taxon>Eukaryota</taxon>
        <taxon>Viridiplantae</taxon>
        <taxon>Streptophyta</taxon>
        <taxon>Embryophyta</taxon>
        <taxon>Tracheophyta</taxon>
        <taxon>Spermatophyta</taxon>
        <taxon>Magnoliopsida</taxon>
        <taxon>eudicotyledons</taxon>
        <taxon>Gunneridae</taxon>
        <taxon>Pentapetalae</taxon>
        <taxon>asterids</taxon>
        <taxon>campanulids</taxon>
        <taxon>Asterales</taxon>
        <taxon>Asteraceae</taxon>
        <taxon>Asteroideae</taxon>
        <taxon>Heliantheae alliance</taxon>
        <taxon>Heliantheae</taxon>
        <taxon>Ambrosia</taxon>
    </lineage>
</organism>
<feature type="domain" description="K-box" evidence="2">
    <location>
        <begin position="28"/>
        <end position="126"/>
    </location>
</feature>
<dbReference type="InterPro" id="IPR002487">
    <property type="entry name" value="TF_Kbox"/>
</dbReference>
<evidence type="ECO:0000313" key="3">
    <source>
        <dbReference type="EMBL" id="KAI7733790.1"/>
    </source>
</evidence>
<dbReference type="GO" id="GO:0005634">
    <property type="term" value="C:nucleus"/>
    <property type="evidence" value="ECO:0007669"/>
    <property type="project" value="InterPro"/>
</dbReference>
<dbReference type="GO" id="GO:0003700">
    <property type="term" value="F:DNA-binding transcription factor activity"/>
    <property type="evidence" value="ECO:0007669"/>
    <property type="project" value="InterPro"/>
</dbReference>
<accession>A0AAD5C2V8</accession>
<dbReference type="EMBL" id="JAMZMK010009905">
    <property type="protein sequence ID" value="KAI7733790.1"/>
    <property type="molecule type" value="Genomic_DNA"/>
</dbReference>
<comment type="caution">
    <text evidence="3">The sequence shown here is derived from an EMBL/GenBank/DDBJ whole genome shotgun (WGS) entry which is preliminary data.</text>
</comment>
<protein>
    <recommendedName>
        <fullName evidence="2">K-box domain-containing protein</fullName>
    </recommendedName>
</protein>
<dbReference type="Pfam" id="PF01486">
    <property type="entry name" value="K-box"/>
    <property type="match status" value="1"/>
</dbReference>
<evidence type="ECO:0000313" key="4">
    <source>
        <dbReference type="Proteomes" id="UP001206925"/>
    </source>
</evidence>
<name>A0AAD5C2V8_AMBAR</name>
<keyword evidence="4" id="KW-1185">Reference proteome</keyword>
<proteinExistence type="predicted"/>
<evidence type="ECO:0000259" key="2">
    <source>
        <dbReference type="PROSITE" id="PS51297"/>
    </source>
</evidence>
<gene>
    <name evidence="3" type="ORF">M8C21_012541</name>
</gene>
<dbReference type="Proteomes" id="UP001206925">
    <property type="component" value="Unassembled WGS sequence"/>
</dbReference>
<reference evidence="3" key="1">
    <citation type="submission" date="2022-06" db="EMBL/GenBank/DDBJ databases">
        <title>Uncovering the hologenomic basis of an extraordinary plant invasion.</title>
        <authorList>
            <person name="Bieker V.C."/>
            <person name="Martin M.D."/>
            <person name="Gilbert T."/>
            <person name="Hodgins K."/>
            <person name="Battlay P."/>
            <person name="Petersen B."/>
            <person name="Wilson J."/>
        </authorList>
    </citation>
    <scope>NUCLEOTIDE SEQUENCE</scope>
    <source>
        <strain evidence="3">AA19_3_7</strain>
        <tissue evidence="3">Leaf</tissue>
    </source>
</reference>
<sequence>MEETIERYRNHVKEVQPENSSSVEDAQWQHLKDETASMAKKIEMLELAKRKLLGEGLGSSTIEELVQIEKQLERSVSIIRARKMQVYNEQIEELQAKEKLLACQNAMLNGKCLGQTKDKMEEHRATLQSADYEESSDVETELFIGLPEKRMRQDRKK</sequence>